<dbReference type="InterPro" id="IPR018948">
    <property type="entry name" value="GTP-bd_TrmE_N"/>
</dbReference>
<feature type="binding site" evidence="6">
    <location>
        <position position="123"/>
    </location>
    <ligand>
        <name>(6S)-5-formyl-5,6,7,8-tetrahydrofolate</name>
        <dbReference type="ChEBI" id="CHEBI:57457"/>
    </ligand>
</feature>
<accession>A0A8J6XTD5</accession>
<evidence type="ECO:0000313" key="9">
    <source>
        <dbReference type="EMBL" id="MBD3868377.1"/>
    </source>
</evidence>
<dbReference type="CDD" id="cd04164">
    <property type="entry name" value="trmE"/>
    <property type="match status" value="1"/>
</dbReference>
<evidence type="ECO:0000256" key="1">
    <source>
        <dbReference type="ARBA" id="ARBA00011043"/>
    </source>
</evidence>
<dbReference type="NCBIfam" id="NF003661">
    <property type="entry name" value="PRK05291.1-3"/>
    <property type="match status" value="1"/>
</dbReference>
<dbReference type="Gene3D" id="1.20.120.430">
    <property type="entry name" value="tRNA modification GTPase MnmE domain 2"/>
    <property type="match status" value="1"/>
</dbReference>
<evidence type="ECO:0000313" key="10">
    <source>
        <dbReference type="Proteomes" id="UP000648239"/>
    </source>
</evidence>
<name>A0A8J6XTD5_9BACT</name>
<keyword evidence="2 6" id="KW-0819">tRNA processing</keyword>
<dbReference type="InterPro" id="IPR027266">
    <property type="entry name" value="TrmE/GcvT-like"/>
</dbReference>
<dbReference type="GO" id="GO:0030488">
    <property type="term" value="P:tRNA methylation"/>
    <property type="evidence" value="ECO:0007669"/>
    <property type="project" value="TreeGrafter"/>
</dbReference>
<gene>
    <name evidence="6 9" type="primary">mnmE</name>
    <name evidence="6" type="synonym">trmE</name>
    <name evidence="9" type="ORF">IFK94_09655</name>
</gene>
<dbReference type="InterPro" id="IPR006073">
    <property type="entry name" value="GTP-bd"/>
</dbReference>
<dbReference type="NCBIfam" id="TIGR00231">
    <property type="entry name" value="small_GTP"/>
    <property type="match status" value="1"/>
</dbReference>
<evidence type="ECO:0000256" key="6">
    <source>
        <dbReference type="HAMAP-Rule" id="MF_00379"/>
    </source>
</evidence>
<keyword evidence="3 6" id="KW-0547">Nucleotide-binding</keyword>
<dbReference type="PANTHER" id="PTHR42714:SF2">
    <property type="entry name" value="TRNA MODIFICATION GTPASE GTPBP3, MITOCHONDRIAL"/>
    <property type="match status" value="1"/>
</dbReference>
<dbReference type="Pfam" id="PF10396">
    <property type="entry name" value="TrmE_N"/>
    <property type="match status" value="1"/>
</dbReference>
<dbReference type="CDD" id="cd14858">
    <property type="entry name" value="TrmE_N"/>
    <property type="match status" value="1"/>
</dbReference>
<dbReference type="EMBL" id="JACXWD010000029">
    <property type="protein sequence ID" value="MBD3868377.1"/>
    <property type="molecule type" value="Genomic_DNA"/>
</dbReference>
<dbReference type="SUPFAM" id="SSF116878">
    <property type="entry name" value="TrmE connector domain"/>
    <property type="match status" value="1"/>
</dbReference>
<feature type="binding site" evidence="6">
    <location>
        <position position="233"/>
    </location>
    <ligand>
        <name>Mg(2+)</name>
        <dbReference type="ChEBI" id="CHEBI:18420"/>
    </ligand>
</feature>
<dbReference type="GO" id="GO:0005525">
    <property type="term" value="F:GTP binding"/>
    <property type="evidence" value="ECO:0007669"/>
    <property type="project" value="UniProtKB-UniRule"/>
</dbReference>
<proteinExistence type="inferred from homology"/>
<keyword evidence="6" id="KW-0378">Hydrolase</keyword>
<evidence type="ECO:0000256" key="2">
    <source>
        <dbReference type="ARBA" id="ARBA00022694"/>
    </source>
</evidence>
<dbReference type="InterPro" id="IPR027368">
    <property type="entry name" value="MnmE_dom2"/>
</dbReference>
<feature type="binding site" evidence="6">
    <location>
        <begin position="248"/>
        <end position="254"/>
    </location>
    <ligand>
        <name>GTP</name>
        <dbReference type="ChEBI" id="CHEBI:37565"/>
    </ligand>
</feature>
<organism evidence="9 10">
    <name type="scientific">Candidatus Polarisedimenticola svalbardensis</name>
    <dbReference type="NCBI Taxonomy" id="2886004"/>
    <lineage>
        <taxon>Bacteria</taxon>
        <taxon>Pseudomonadati</taxon>
        <taxon>Acidobacteriota</taxon>
        <taxon>Candidatus Polarisedimenticolia</taxon>
        <taxon>Candidatus Polarisedimenticolales</taxon>
        <taxon>Candidatus Polarisedimenticolaceae</taxon>
        <taxon>Candidatus Polarisedimenticola</taxon>
    </lineage>
</organism>
<dbReference type="Pfam" id="PF12631">
    <property type="entry name" value="MnmE_helical"/>
    <property type="match status" value="1"/>
</dbReference>
<comment type="function">
    <text evidence="6">Exhibits a very high intrinsic GTPase hydrolysis rate. Involved in the addition of a carboxymethylaminomethyl (cmnm) group at the wobble position (U34) of certain tRNAs, forming tRNA-cmnm(5)s(2)U34.</text>
</comment>
<evidence type="ECO:0000256" key="7">
    <source>
        <dbReference type="RuleBase" id="RU003313"/>
    </source>
</evidence>
<keyword evidence="6" id="KW-0963">Cytoplasm</keyword>
<dbReference type="GO" id="GO:0002098">
    <property type="term" value="P:tRNA wobble uridine modification"/>
    <property type="evidence" value="ECO:0007669"/>
    <property type="project" value="TreeGrafter"/>
</dbReference>
<protein>
    <recommendedName>
        <fullName evidence="6">tRNA modification GTPase MnmE</fullName>
        <ecNumber evidence="6">3.6.-.-</ecNumber>
    </recommendedName>
</protein>
<comment type="caution">
    <text evidence="6">Lacks conserved residue(s) required for the propagation of feature annotation.</text>
</comment>
<feature type="binding site" evidence="6">
    <location>
        <position position="453"/>
    </location>
    <ligand>
        <name>(6S)-5-formyl-5,6,7,8-tetrahydrofolate</name>
        <dbReference type="ChEBI" id="CHEBI:57457"/>
    </ligand>
</feature>
<feature type="binding site" evidence="6">
    <location>
        <position position="84"/>
    </location>
    <ligand>
        <name>(6S)-5-formyl-5,6,7,8-tetrahydrofolate</name>
        <dbReference type="ChEBI" id="CHEBI:57457"/>
    </ligand>
</feature>
<dbReference type="GO" id="GO:0003924">
    <property type="term" value="F:GTPase activity"/>
    <property type="evidence" value="ECO:0007669"/>
    <property type="project" value="UniProtKB-UniRule"/>
</dbReference>
<dbReference type="Proteomes" id="UP000648239">
    <property type="component" value="Unassembled WGS sequence"/>
</dbReference>
<dbReference type="Gene3D" id="3.30.1360.120">
    <property type="entry name" value="Probable tRNA modification gtpase trme, domain 1"/>
    <property type="match status" value="1"/>
</dbReference>
<feature type="binding site" evidence="6">
    <location>
        <begin position="229"/>
        <end position="234"/>
    </location>
    <ligand>
        <name>GTP</name>
        <dbReference type="ChEBI" id="CHEBI:37565"/>
    </ligand>
</feature>
<dbReference type="Pfam" id="PF01926">
    <property type="entry name" value="MMR_HSR1"/>
    <property type="match status" value="1"/>
</dbReference>
<dbReference type="InterPro" id="IPR031168">
    <property type="entry name" value="G_TrmE"/>
</dbReference>
<dbReference type="AlphaFoldDB" id="A0A8J6XTD5"/>
<sequence length="453" mass="48227">MHDLDLTVVAVATPPGRGGVGCIRLSGPDAFSISDDLFRSSSPGHPVGRTTFGRFLDRDGQVVDHGYRVLFREGASFTGEPVAELWTHGSPPVLSALLEAAAERGAMPAEPGEFTYRAMVHGRIDLARAEAIRDLVDATTRYQAKLAHAQAEGSLSRTLAPLEEGLSDLIVRTEAAVEFEDEAETDLKEGVLTRSLSGLQEACDRLIAGFNTGRVFREGASLVITGLPNTGKSSLFNRLLVRDRAIVTDTPGTTRDTLEETIDLDGVPVRLTDTAGLRDGAGAVESEGVRRAVEARDRADLVLLVMDRSRPLTPSEKIGVEEAAAAPDRTIVVLNKIDLPAESGAPDPEAGAVPVSALTGEGCNRLKTVIREKLVGPAGSFEDPLVTNVRHAEALVKTGQALSRAAEATAAGIPEDLVLEDLREAMQQLGSITGEFTTEDLFDRIFSTFCIGK</sequence>
<keyword evidence="6" id="KW-0460">Magnesium</keyword>
<evidence type="ECO:0000256" key="3">
    <source>
        <dbReference type="ARBA" id="ARBA00022741"/>
    </source>
</evidence>
<feature type="binding site" evidence="6">
    <location>
        <begin position="273"/>
        <end position="276"/>
    </location>
    <ligand>
        <name>GTP</name>
        <dbReference type="ChEBI" id="CHEBI:37565"/>
    </ligand>
</feature>
<reference evidence="9 10" key="1">
    <citation type="submission" date="2020-08" db="EMBL/GenBank/DDBJ databases">
        <title>Acidobacteriota in marine sediments use diverse sulfur dissimilation pathways.</title>
        <authorList>
            <person name="Wasmund K."/>
        </authorList>
    </citation>
    <scope>NUCLEOTIDE SEQUENCE [LARGE SCALE GENOMIC DNA]</scope>
    <source>
        <strain evidence="9">MAG AM4</strain>
    </source>
</reference>
<dbReference type="InterPro" id="IPR004520">
    <property type="entry name" value="GTPase_MnmE"/>
</dbReference>
<feature type="domain" description="TrmE-type G" evidence="8">
    <location>
        <begin position="219"/>
        <end position="375"/>
    </location>
</feature>
<keyword evidence="6" id="KW-0479">Metal-binding</keyword>
<dbReference type="PANTHER" id="PTHR42714">
    <property type="entry name" value="TRNA MODIFICATION GTPASE GTPBP3"/>
    <property type="match status" value="1"/>
</dbReference>
<comment type="caution">
    <text evidence="9">The sequence shown here is derived from an EMBL/GenBank/DDBJ whole genome shotgun (WGS) entry which is preliminary data.</text>
</comment>
<comment type="cofactor">
    <cofactor evidence="6">
        <name>K(+)</name>
        <dbReference type="ChEBI" id="CHEBI:29103"/>
    </cofactor>
    <text evidence="6">Binds 1 potassium ion per subunit.</text>
</comment>
<dbReference type="GO" id="GO:0046872">
    <property type="term" value="F:metal ion binding"/>
    <property type="evidence" value="ECO:0007669"/>
    <property type="project" value="UniProtKB-KW"/>
</dbReference>
<feature type="binding site" evidence="6">
    <location>
        <position position="24"/>
    </location>
    <ligand>
        <name>(6S)-5-formyl-5,6,7,8-tetrahydrofolate</name>
        <dbReference type="ChEBI" id="CHEBI:57457"/>
    </ligand>
</feature>
<dbReference type="HAMAP" id="MF_00379">
    <property type="entry name" value="GTPase_MnmE"/>
    <property type="match status" value="1"/>
</dbReference>
<dbReference type="SUPFAM" id="SSF103025">
    <property type="entry name" value="Folate-binding domain"/>
    <property type="match status" value="1"/>
</dbReference>
<dbReference type="InterPro" id="IPR025867">
    <property type="entry name" value="MnmE_helical"/>
</dbReference>
<feature type="binding site" evidence="6">
    <location>
        <position position="254"/>
    </location>
    <ligand>
        <name>Mg(2+)</name>
        <dbReference type="ChEBI" id="CHEBI:18420"/>
    </ligand>
</feature>
<dbReference type="PROSITE" id="PS51709">
    <property type="entry name" value="G_TRME"/>
    <property type="match status" value="1"/>
</dbReference>
<evidence type="ECO:0000256" key="4">
    <source>
        <dbReference type="ARBA" id="ARBA00022958"/>
    </source>
</evidence>
<dbReference type="GO" id="GO:0005829">
    <property type="term" value="C:cytosol"/>
    <property type="evidence" value="ECO:0007669"/>
    <property type="project" value="TreeGrafter"/>
</dbReference>
<comment type="subcellular location">
    <subcellularLocation>
        <location evidence="6">Cytoplasm</location>
    </subcellularLocation>
</comment>
<dbReference type="InterPro" id="IPR005225">
    <property type="entry name" value="Small_GTP-bd"/>
</dbReference>
<dbReference type="EC" id="3.6.-.-" evidence="6"/>
<evidence type="ECO:0000259" key="8">
    <source>
        <dbReference type="PROSITE" id="PS51709"/>
    </source>
</evidence>
<comment type="similarity">
    <text evidence="1 6 7">Belongs to the TRAFAC class TrmE-Era-EngA-EngB-Septin-like GTPase superfamily. TrmE GTPase family.</text>
</comment>
<dbReference type="InterPro" id="IPR027417">
    <property type="entry name" value="P-loop_NTPase"/>
</dbReference>
<dbReference type="NCBIfam" id="TIGR00450">
    <property type="entry name" value="mnmE_trmE_thdF"/>
    <property type="match status" value="1"/>
</dbReference>
<comment type="subunit">
    <text evidence="6">Homodimer. Heterotetramer of two MnmE and two MnmG subunits.</text>
</comment>
<dbReference type="SUPFAM" id="SSF52540">
    <property type="entry name" value="P-loop containing nucleoside triphosphate hydrolases"/>
    <property type="match status" value="1"/>
</dbReference>
<dbReference type="Gene3D" id="3.40.50.300">
    <property type="entry name" value="P-loop containing nucleotide triphosphate hydrolases"/>
    <property type="match status" value="1"/>
</dbReference>
<keyword evidence="4 6" id="KW-0630">Potassium</keyword>
<evidence type="ECO:0000256" key="5">
    <source>
        <dbReference type="ARBA" id="ARBA00023134"/>
    </source>
</evidence>
<keyword evidence="5 6" id="KW-0342">GTP-binding</keyword>